<evidence type="ECO:0000313" key="11">
    <source>
        <dbReference type="Proteomes" id="UP000655225"/>
    </source>
</evidence>
<feature type="transmembrane region" description="Helical" evidence="9">
    <location>
        <begin position="101"/>
        <end position="118"/>
    </location>
</feature>
<feature type="transmembrane region" description="Helical" evidence="9">
    <location>
        <begin position="75"/>
        <end position="94"/>
    </location>
</feature>
<dbReference type="GO" id="GO:0016020">
    <property type="term" value="C:membrane"/>
    <property type="evidence" value="ECO:0007669"/>
    <property type="project" value="UniProtKB-SubCell"/>
</dbReference>
<accession>A0A834YRZ4</accession>
<evidence type="ECO:0000256" key="9">
    <source>
        <dbReference type="SAM" id="Phobius"/>
    </source>
</evidence>
<feature type="transmembrane region" description="Helical" evidence="9">
    <location>
        <begin position="124"/>
        <end position="144"/>
    </location>
</feature>
<dbReference type="GO" id="GO:0034220">
    <property type="term" value="P:monoatomic ion transmembrane transport"/>
    <property type="evidence" value="ECO:0007669"/>
    <property type="project" value="UniProtKB-KW"/>
</dbReference>
<evidence type="ECO:0000313" key="10">
    <source>
        <dbReference type="EMBL" id="KAF8394434.1"/>
    </source>
</evidence>
<dbReference type="EMBL" id="JABCRI010000014">
    <property type="protein sequence ID" value="KAF8394434.1"/>
    <property type="molecule type" value="Genomic_DNA"/>
</dbReference>
<dbReference type="GO" id="GO:0015743">
    <property type="term" value="P:malate transport"/>
    <property type="evidence" value="ECO:0007669"/>
    <property type="project" value="InterPro"/>
</dbReference>
<name>A0A834YRZ4_TETSI</name>
<keyword evidence="6" id="KW-0406">Ion transport</keyword>
<reference evidence="10 11" key="1">
    <citation type="submission" date="2020-04" db="EMBL/GenBank/DDBJ databases">
        <title>Plant Genome Project.</title>
        <authorList>
            <person name="Zhang R.-G."/>
        </authorList>
    </citation>
    <scope>NUCLEOTIDE SEQUENCE [LARGE SCALE GENOMIC DNA]</scope>
    <source>
        <strain evidence="10">YNK0</strain>
        <tissue evidence="10">Leaf</tissue>
    </source>
</reference>
<keyword evidence="3" id="KW-0813">Transport</keyword>
<keyword evidence="5 9" id="KW-1133">Transmembrane helix</keyword>
<evidence type="ECO:0000256" key="4">
    <source>
        <dbReference type="ARBA" id="ARBA00022692"/>
    </source>
</evidence>
<dbReference type="OrthoDB" id="68611at2759"/>
<gene>
    <name evidence="10" type="ORF">HHK36_020642</name>
</gene>
<proteinExistence type="inferred from homology"/>
<evidence type="ECO:0000256" key="3">
    <source>
        <dbReference type="ARBA" id="ARBA00022448"/>
    </source>
</evidence>
<comment type="subcellular location">
    <subcellularLocation>
        <location evidence="1">Membrane</location>
        <topology evidence="1">Multi-pass membrane protein</topology>
    </subcellularLocation>
</comment>
<dbReference type="InterPro" id="IPR020966">
    <property type="entry name" value="ALMT"/>
</dbReference>
<dbReference type="AlphaFoldDB" id="A0A834YRZ4"/>
<protein>
    <recommendedName>
        <fullName evidence="12">Aluminum-activated malate transporter</fullName>
    </recommendedName>
</protein>
<evidence type="ECO:0000256" key="7">
    <source>
        <dbReference type="ARBA" id="ARBA00023136"/>
    </source>
</evidence>
<keyword evidence="4 9" id="KW-0812">Transmembrane</keyword>
<feature type="transmembrane region" description="Helical" evidence="9">
    <location>
        <begin position="156"/>
        <end position="173"/>
    </location>
</feature>
<comment type="caution">
    <text evidence="10">The sequence shown here is derived from an EMBL/GenBank/DDBJ whole genome shotgun (WGS) entry which is preliminary data.</text>
</comment>
<evidence type="ECO:0000256" key="1">
    <source>
        <dbReference type="ARBA" id="ARBA00004141"/>
    </source>
</evidence>
<keyword evidence="7 9" id="KW-0472">Membrane</keyword>
<evidence type="ECO:0008006" key="12">
    <source>
        <dbReference type="Google" id="ProtNLM"/>
    </source>
</evidence>
<dbReference type="Pfam" id="PF11744">
    <property type="entry name" value="ALMT"/>
    <property type="match status" value="2"/>
</dbReference>
<evidence type="ECO:0000256" key="6">
    <source>
        <dbReference type="ARBA" id="ARBA00023065"/>
    </source>
</evidence>
<evidence type="ECO:0000256" key="2">
    <source>
        <dbReference type="ARBA" id="ARBA00007079"/>
    </source>
</evidence>
<evidence type="ECO:0000256" key="8">
    <source>
        <dbReference type="ARBA" id="ARBA00023303"/>
    </source>
</evidence>
<keyword evidence="11" id="KW-1185">Reference proteome</keyword>
<feature type="transmembrane region" description="Helical" evidence="9">
    <location>
        <begin position="45"/>
        <end position="63"/>
    </location>
</feature>
<sequence length="304" mass="32854">MNSTVISIPSENGDSFSRKKQLQSSILSLLPCLTKMKIIHDYRNLIHSIKVGIALVLVSLLYLSDPLYARFGENAMWAIMTVVVIFEFFAGATLSKGLNRGMGTILGGGLGCLAATFAQEVGGIGNSIAVGTSVFIFGAAATYSRLFPNIKRRYDYGVLIFILTFNLVVVSGLRELLRELAATILSLEGCLQSPRQPSSVPVRQSVKEPCEAVASLLAVTLRELGETIMNMRRCQPGMLMVSKLQSMRLELSVSISPSRLGALDNGEGLAIASCVFLLTEMVDKVEMLAKEVEELGDLAGFPPK</sequence>
<comment type="similarity">
    <text evidence="2">Belongs to the aromatic acid exporter (TC 2.A.85) family.</text>
</comment>
<organism evidence="10 11">
    <name type="scientific">Tetracentron sinense</name>
    <name type="common">Spur-leaf</name>
    <dbReference type="NCBI Taxonomy" id="13715"/>
    <lineage>
        <taxon>Eukaryota</taxon>
        <taxon>Viridiplantae</taxon>
        <taxon>Streptophyta</taxon>
        <taxon>Embryophyta</taxon>
        <taxon>Tracheophyta</taxon>
        <taxon>Spermatophyta</taxon>
        <taxon>Magnoliopsida</taxon>
        <taxon>Trochodendrales</taxon>
        <taxon>Trochodendraceae</taxon>
        <taxon>Tetracentron</taxon>
    </lineage>
</organism>
<evidence type="ECO:0000256" key="5">
    <source>
        <dbReference type="ARBA" id="ARBA00022989"/>
    </source>
</evidence>
<dbReference type="PANTHER" id="PTHR31086">
    <property type="entry name" value="ALUMINUM-ACTIVATED MALATE TRANSPORTER 10"/>
    <property type="match status" value="1"/>
</dbReference>
<keyword evidence="8" id="KW-0407">Ion channel</keyword>
<dbReference type="Proteomes" id="UP000655225">
    <property type="component" value="Unassembled WGS sequence"/>
</dbReference>